<evidence type="ECO:0000313" key="2">
    <source>
        <dbReference type="Proteomes" id="UP001152622"/>
    </source>
</evidence>
<accession>A0A9Q1GCL4</accession>
<name>A0A9Q1GCL4_SYNKA</name>
<keyword evidence="2" id="KW-1185">Reference proteome</keyword>
<sequence>MAKMTFVPVTESHRDAFNSQLFHESNLFCIQSVCTNLGKVVHHDFFKVNYQRRTRLVRVDSITYDSAAQDLVLRCRLLFRGLEMRNHNRFQTRTPLRDQLYISDTVVSIEIDVVVREIDPIEDDKLTGYYRHSDHEATAYREPSTSFIKDVSALPPLCSQGQPRLAFPTGVPVLPLYVHLYFDGFGLYRRKHHSTNGLYFSLGNLPRTEGAKRESIGIVGLGEPEALPRASVEYIGQNACRQIPNVNILLSMYTAMLHSAYLNNKDAKLLQVNIINHHELFVKVQLIAKLDKHVDY</sequence>
<reference evidence="1" key="1">
    <citation type="journal article" date="2023" name="Science">
        <title>Genome structures resolve the early diversification of teleost fishes.</title>
        <authorList>
            <person name="Parey E."/>
            <person name="Louis A."/>
            <person name="Montfort J."/>
            <person name="Bouchez O."/>
            <person name="Roques C."/>
            <person name="Iampietro C."/>
            <person name="Lluch J."/>
            <person name="Castinel A."/>
            <person name="Donnadieu C."/>
            <person name="Desvignes T."/>
            <person name="Floi Bucao C."/>
            <person name="Jouanno E."/>
            <person name="Wen M."/>
            <person name="Mejri S."/>
            <person name="Dirks R."/>
            <person name="Jansen H."/>
            <person name="Henkel C."/>
            <person name="Chen W.J."/>
            <person name="Zahm M."/>
            <person name="Cabau C."/>
            <person name="Klopp C."/>
            <person name="Thompson A.W."/>
            <person name="Robinson-Rechavi M."/>
            <person name="Braasch I."/>
            <person name="Lecointre G."/>
            <person name="Bobe J."/>
            <person name="Postlethwait J.H."/>
            <person name="Berthelot C."/>
            <person name="Roest Crollius H."/>
            <person name="Guiguen Y."/>
        </authorList>
    </citation>
    <scope>NUCLEOTIDE SEQUENCE</scope>
    <source>
        <strain evidence="1">WJC10195</strain>
    </source>
</reference>
<dbReference type="EMBL" id="JAINUF010000001">
    <property type="protein sequence ID" value="KAJ8381123.1"/>
    <property type="molecule type" value="Genomic_DNA"/>
</dbReference>
<gene>
    <name evidence="1" type="ORF">SKAU_G00019010</name>
</gene>
<dbReference type="AlphaFoldDB" id="A0A9Q1GCL4"/>
<dbReference type="OrthoDB" id="10507808at2759"/>
<comment type="caution">
    <text evidence="1">The sequence shown here is derived from an EMBL/GenBank/DDBJ whole genome shotgun (WGS) entry which is preliminary data.</text>
</comment>
<dbReference type="Proteomes" id="UP001152622">
    <property type="component" value="Chromosome 1"/>
</dbReference>
<evidence type="ECO:0000313" key="1">
    <source>
        <dbReference type="EMBL" id="KAJ8381123.1"/>
    </source>
</evidence>
<protein>
    <submittedName>
        <fullName evidence="1">Uncharacterized protein</fullName>
    </submittedName>
</protein>
<organism evidence="1 2">
    <name type="scientific">Synaphobranchus kaupii</name>
    <name type="common">Kaup's arrowtooth eel</name>
    <dbReference type="NCBI Taxonomy" id="118154"/>
    <lineage>
        <taxon>Eukaryota</taxon>
        <taxon>Metazoa</taxon>
        <taxon>Chordata</taxon>
        <taxon>Craniata</taxon>
        <taxon>Vertebrata</taxon>
        <taxon>Euteleostomi</taxon>
        <taxon>Actinopterygii</taxon>
        <taxon>Neopterygii</taxon>
        <taxon>Teleostei</taxon>
        <taxon>Anguilliformes</taxon>
        <taxon>Synaphobranchidae</taxon>
        <taxon>Synaphobranchus</taxon>
    </lineage>
</organism>
<proteinExistence type="predicted"/>